<name>A0A0G1J7M7_9BACT</name>
<gene>
    <name evidence="1" type="ORF">UW60_C0003G0029</name>
</gene>
<dbReference type="Proteomes" id="UP000034826">
    <property type="component" value="Unassembled WGS sequence"/>
</dbReference>
<evidence type="ECO:0000313" key="1">
    <source>
        <dbReference type="EMBL" id="KKT67621.1"/>
    </source>
</evidence>
<evidence type="ECO:0000313" key="2">
    <source>
        <dbReference type="Proteomes" id="UP000034826"/>
    </source>
</evidence>
<reference evidence="1 2" key="1">
    <citation type="journal article" date="2015" name="Nature">
        <title>rRNA introns, odd ribosomes, and small enigmatic genomes across a large radiation of phyla.</title>
        <authorList>
            <person name="Brown C.T."/>
            <person name="Hug L.A."/>
            <person name="Thomas B.C."/>
            <person name="Sharon I."/>
            <person name="Castelle C.J."/>
            <person name="Singh A."/>
            <person name="Wilkins M.J."/>
            <person name="Williams K.H."/>
            <person name="Banfield J.F."/>
        </authorList>
    </citation>
    <scope>NUCLEOTIDE SEQUENCE [LARGE SCALE GENOMIC DNA]</scope>
</reference>
<protein>
    <submittedName>
        <fullName evidence="1">Uncharacterized protein</fullName>
    </submittedName>
</protein>
<comment type="caution">
    <text evidence="1">The sequence shown here is derived from an EMBL/GenBank/DDBJ whole genome shotgun (WGS) entry which is preliminary data.</text>
</comment>
<sequence length="57" mass="6786">MNIERAKNILGKSATLLTDREIQDIITKFEYLAERFLDIYEKNIYQGKTLEQLLHNE</sequence>
<accession>A0A0G1J7M7</accession>
<proteinExistence type="predicted"/>
<organism evidence="1 2">
    <name type="scientific">Candidatus Woesebacteria bacterium GW2011_GWA2_44_33</name>
    <dbReference type="NCBI Taxonomy" id="1618564"/>
    <lineage>
        <taxon>Bacteria</taxon>
        <taxon>Candidatus Woeseibacteriota</taxon>
    </lineage>
</organism>
<dbReference type="AlphaFoldDB" id="A0A0G1J7M7"/>
<dbReference type="EMBL" id="LCIY01000003">
    <property type="protein sequence ID" value="KKT67621.1"/>
    <property type="molecule type" value="Genomic_DNA"/>
</dbReference>